<keyword evidence="9" id="KW-0496">Mitochondrion</keyword>
<organism evidence="13 14">
    <name type="scientific">Ceratocystis pirilliformis</name>
    <dbReference type="NCBI Taxonomy" id="259994"/>
    <lineage>
        <taxon>Eukaryota</taxon>
        <taxon>Fungi</taxon>
        <taxon>Dikarya</taxon>
        <taxon>Ascomycota</taxon>
        <taxon>Pezizomycotina</taxon>
        <taxon>Sordariomycetes</taxon>
        <taxon>Hypocreomycetidae</taxon>
        <taxon>Microascales</taxon>
        <taxon>Ceratocystidaceae</taxon>
        <taxon>Ceratocystis</taxon>
    </lineage>
</organism>
<keyword evidence="6" id="KW-0677">Repeat</keyword>
<evidence type="ECO:0000256" key="3">
    <source>
        <dbReference type="ARBA" id="ARBA00021935"/>
    </source>
</evidence>
<evidence type="ECO:0000256" key="6">
    <source>
        <dbReference type="ARBA" id="ARBA00022737"/>
    </source>
</evidence>
<keyword evidence="8" id="KW-1133">Transmembrane helix</keyword>
<feature type="repeat" description="Solcar" evidence="11">
    <location>
        <begin position="16"/>
        <end position="109"/>
    </location>
</feature>
<dbReference type="PROSITE" id="PS50920">
    <property type="entry name" value="SOLCAR"/>
    <property type="match status" value="3"/>
</dbReference>
<dbReference type="Gene3D" id="1.50.40.10">
    <property type="entry name" value="Mitochondrial carrier domain"/>
    <property type="match status" value="1"/>
</dbReference>
<dbReference type="Pfam" id="PF00153">
    <property type="entry name" value="Mito_carr"/>
    <property type="match status" value="3"/>
</dbReference>
<dbReference type="SUPFAM" id="SSF103506">
    <property type="entry name" value="Mitochondrial carrier"/>
    <property type="match status" value="1"/>
</dbReference>
<evidence type="ECO:0000313" key="14">
    <source>
        <dbReference type="Proteomes" id="UP001583280"/>
    </source>
</evidence>
<gene>
    <name evidence="13" type="primary">TPC1</name>
    <name evidence="13" type="ORF">Cpir12675_006257</name>
</gene>
<evidence type="ECO:0000256" key="2">
    <source>
        <dbReference type="ARBA" id="ARBA00004448"/>
    </source>
</evidence>
<evidence type="ECO:0000256" key="11">
    <source>
        <dbReference type="PROSITE-ProRule" id="PRU00282"/>
    </source>
</evidence>
<dbReference type="EMBL" id="JAWDJO010000272">
    <property type="protein sequence ID" value="KAL1888208.1"/>
    <property type="molecule type" value="Genomic_DNA"/>
</dbReference>
<evidence type="ECO:0000313" key="13">
    <source>
        <dbReference type="EMBL" id="KAL1888208.1"/>
    </source>
</evidence>
<dbReference type="InterPro" id="IPR002067">
    <property type="entry name" value="MCP"/>
</dbReference>
<dbReference type="PRINTS" id="PR00926">
    <property type="entry name" value="MITOCARRIER"/>
</dbReference>
<keyword evidence="10 11" id="KW-0472">Membrane</keyword>
<evidence type="ECO:0000256" key="10">
    <source>
        <dbReference type="ARBA" id="ARBA00023136"/>
    </source>
</evidence>
<comment type="subcellular location">
    <subcellularLocation>
        <location evidence="2">Mitochondrion inner membrane</location>
        <topology evidence="2">Multi-pass membrane protein</topology>
    </subcellularLocation>
</comment>
<evidence type="ECO:0000256" key="7">
    <source>
        <dbReference type="ARBA" id="ARBA00022792"/>
    </source>
</evidence>
<evidence type="ECO:0000256" key="8">
    <source>
        <dbReference type="ARBA" id="ARBA00022989"/>
    </source>
</evidence>
<name>A0ABR3YK39_9PEZI</name>
<dbReference type="PANTHER" id="PTHR24089">
    <property type="entry name" value="SOLUTE CARRIER FAMILY 25"/>
    <property type="match status" value="1"/>
</dbReference>
<keyword evidence="4 12" id="KW-0813">Transport</keyword>
<evidence type="ECO:0000256" key="4">
    <source>
        <dbReference type="ARBA" id="ARBA00022448"/>
    </source>
</evidence>
<protein>
    <recommendedName>
        <fullName evidence="3">Mitochondrial thiamine pyrophosphate carrier 1</fullName>
    </recommendedName>
</protein>
<comment type="similarity">
    <text evidence="12">Belongs to the mitochondrial carrier (TC 2.A.29) family.</text>
</comment>
<feature type="repeat" description="Solcar" evidence="11">
    <location>
        <begin position="120"/>
        <end position="206"/>
    </location>
</feature>
<keyword evidence="5 11" id="KW-0812">Transmembrane</keyword>
<accession>A0ABR3YK39</accession>
<proteinExistence type="inferred from homology"/>
<dbReference type="Proteomes" id="UP001583280">
    <property type="component" value="Unassembled WGS sequence"/>
</dbReference>
<evidence type="ECO:0000256" key="5">
    <source>
        <dbReference type="ARBA" id="ARBA00022692"/>
    </source>
</evidence>
<reference evidence="13 14" key="1">
    <citation type="journal article" date="2024" name="IMA Fungus">
        <title>IMA Genome - F19 : A genome assembly and annotation guide to empower mycologists, including annotated draft genome sequences of Ceratocystis pirilliformis, Diaporthe australafricana, Fusarium ophioides, Paecilomyces lecythidis, and Sporothrix stenoceras.</title>
        <authorList>
            <person name="Aylward J."/>
            <person name="Wilson A.M."/>
            <person name="Visagie C.M."/>
            <person name="Spraker J."/>
            <person name="Barnes I."/>
            <person name="Buitendag C."/>
            <person name="Ceriani C."/>
            <person name="Del Mar Angel L."/>
            <person name="du Plessis D."/>
            <person name="Fuchs T."/>
            <person name="Gasser K."/>
            <person name="Kramer D."/>
            <person name="Li W."/>
            <person name="Munsamy K."/>
            <person name="Piso A."/>
            <person name="Price J.L."/>
            <person name="Sonnekus B."/>
            <person name="Thomas C."/>
            <person name="van der Nest A."/>
            <person name="van Dijk A."/>
            <person name="van Heerden A."/>
            <person name="van Vuuren N."/>
            <person name="Yilmaz N."/>
            <person name="Duong T.A."/>
            <person name="van der Merwe N.A."/>
            <person name="Wingfield M.J."/>
            <person name="Wingfield B.D."/>
        </authorList>
    </citation>
    <scope>NUCLEOTIDE SEQUENCE [LARGE SCALE GENOMIC DNA]</scope>
    <source>
        <strain evidence="13 14">CMW 12675</strain>
    </source>
</reference>
<keyword evidence="14" id="KW-1185">Reference proteome</keyword>
<dbReference type="InterPro" id="IPR023395">
    <property type="entry name" value="MCP_dom_sf"/>
</dbReference>
<evidence type="ECO:0000256" key="12">
    <source>
        <dbReference type="RuleBase" id="RU000488"/>
    </source>
</evidence>
<comment type="function">
    <text evidence="1">Mitochondrial transporter that mediates uptake of thiamine pyrophosphate (ThPP) into mitochondria.</text>
</comment>
<keyword evidence="7" id="KW-0999">Mitochondrion inner membrane</keyword>
<evidence type="ECO:0000256" key="9">
    <source>
        <dbReference type="ARBA" id="ARBA00023128"/>
    </source>
</evidence>
<comment type="caution">
    <text evidence="13">The sequence shown here is derived from an EMBL/GenBank/DDBJ whole genome shotgun (WGS) entry which is preliminary data.</text>
</comment>
<sequence>MSPLVEHVKDEVGLSGTQAQSLISGLTAGLVTRFVISPLDVVKIRLQLQSVDLKPKSGQTAYRGTFSTIRNILVNEGITAFWKGNIPAEVMYATYTGVQFISYRNTAYILQRTVGRENLPHMAESFIAGGVGGASATIATYPLDLLRTRFAMQGTQRVYLSLVRACRDIHRDEGMRGFFRGLGPTLLQSAPQMGIFFASYETIRQGLSILNLPWGSDDATAGSLAGAMSKISVFPLDLVRKRMQVQGPTREQYVYSNIPEYRNAAAAFRCIIAKEGIKGLYRGLAISLIKSTPGSTITVWVYGRMMGFLQNMDHCAERLL</sequence>
<evidence type="ECO:0000256" key="1">
    <source>
        <dbReference type="ARBA" id="ARBA00002238"/>
    </source>
</evidence>
<feature type="repeat" description="Solcar" evidence="11">
    <location>
        <begin position="213"/>
        <end position="308"/>
    </location>
</feature>
<dbReference type="InterPro" id="IPR018108">
    <property type="entry name" value="MCP_transmembrane"/>
</dbReference>